<comment type="function">
    <text evidence="4">Has an important function as a repair enzyme for proteins that have been inactivated by oxidation. Catalyzes the reversible oxidation-reduction of methionine sulfoxide in proteins to methionine.</text>
</comment>
<dbReference type="OrthoDB" id="4174719at2"/>
<dbReference type="SUPFAM" id="SSF55068">
    <property type="entry name" value="Peptide methionine sulfoxide reductase"/>
    <property type="match status" value="1"/>
</dbReference>
<dbReference type="Proteomes" id="UP000203229">
    <property type="component" value="Chromosome"/>
</dbReference>
<dbReference type="InterPro" id="IPR002569">
    <property type="entry name" value="Met_Sox_Rdtase_MsrA_dom"/>
</dbReference>
<feature type="active site" evidence="4">
    <location>
        <position position="10"/>
    </location>
</feature>
<evidence type="ECO:0000313" key="7">
    <source>
        <dbReference type="Proteomes" id="UP000203229"/>
    </source>
</evidence>
<keyword evidence="7" id="KW-1185">Reference proteome</keyword>
<sequence>MKEIVLGAGCFWGTQAFFDRIKGVKSTLVGYANGNLDNVTYEQVCKGNTGFIEVCKISFDEGILNLNTILEKFFRIIDPTIENRQGNDFGTQYQSAIFYNLMDKDEFVPVINSFFNSVKSNYNNEIKTRVDVLKNFVKAEEYHQKYLDKNPSGYCHIDLNKAND</sequence>
<name>A0A222EN94_9MOLU</name>
<dbReference type="EMBL" id="CP022535">
    <property type="protein sequence ID" value="ASP27959.1"/>
    <property type="molecule type" value="Genomic_DNA"/>
</dbReference>
<comment type="catalytic activity">
    <reaction evidence="3 4">
        <text>[thioredoxin]-disulfide + L-methionine + H2O = L-methionine (S)-S-oxide + [thioredoxin]-dithiol</text>
        <dbReference type="Rhea" id="RHEA:19993"/>
        <dbReference type="Rhea" id="RHEA-COMP:10698"/>
        <dbReference type="Rhea" id="RHEA-COMP:10700"/>
        <dbReference type="ChEBI" id="CHEBI:15377"/>
        <dbReference type="ChEBI" id="CHEBI:29950"/>
        <dbReference type="ChEBI" id="CHEBI:50058"/>
        <dbReference type="ChEBI" id="CHEBI:57844"/>
        <dbReference type="ChEBI" id="CHEBI:58772"/>
        <dbReference type="EC" id="1.8.4.11"/>
    </reaction>
</comment>
<dbReference type="NCBIfam" id="TIGR00401">
    <property type="entry name" value="msrA"/>
    <property type="match status" value="1"/>
</dbReference>
<evidence type="ECO:0000256" key="4">
    <source>
        <dbReference type="HAMAP-Rule" id="MF_01401"/>
    </source>
</evidence>
<dbReference type="Pfam" id="PF01625">
    <property type="entry name" value="PMSR"/>
    <property type="match status" value="1"/>
</dbReference>
<accession>A0A222EN94</accession>
<keyword evidence="1 4" id="KW-0560">Oxidoreductase</keyword>
<dbReference type="KEGG" id="scou:SCORR_v1c01840"/>
<dbReference type="AlphaFoldDB" id="A0A222EN94"/>
<dbReference type="Gene3D" id="3.30.1060.10">
    <property type="entry name" value="Peptide methionine sulphoxide reductase MsrA"/>
    <property type="match status" value="1"/>
</dbReference>
<proteinExistence type="inferred from homology"/>
<dbReference type="InterPro" id="IPR036509">
    <property type="entry name" value="Met_Sox_Rdtase_MsrA_sf"/>
</dbReference>
<comment type="similarity">
    <text evidence="4">Belongs to the MsrA Met sulfoxide reductase family.</text>
</comment>
<dbReference type="EC" id="1.8.4.11" evidence="4"/>
<protein>
    <recommendedName>
        <fullName evidence="4">Peptide methionine sulfoxide reductase MsrA</fullName>
        <shortName evidence="4">Protein-methionine-S-oxide reductase</shortName>
        <ecNumber evidence="4">1.8.4.11</ecNumber>
    </recommendedName>
    <alternativeName>
        <fullName evidence="4">Peptide-methionine (S)-S-oxide reductase</fullName>
        <shortName evidence="4">Peptide Met(O) reductase</shortName>
    </alternativeName>
</protein>
<evidence type="ECO:0000256" key="1">
    <source>
        <dbReference type="ARBA" id="ARBA00023002"/>
    </source>
</evidence>
<dbReference type="HAMAP" id="MF_01401">
    <property type="entry name" value="MsrA"/>
    <property type="match status" value="1"/>
</dbReference>
<dbReference type="PANTHER" id="PTHR42799:SF2">
    <property type="entry name" value="MITOCHONDRIAL PEPTIDE METHIONINE SULFOXIDE REDUCTASE"/>
    <property type="match status" value="1"/>
</dbReference>
<dbReference type="GO" id="GO:0008113">
    <property type="term" value="F:peptide-methionine (S)-S-oxide reductase activity"/>
    <property type="evidence" value="ECO:0007669"/>
    <property type="project" value="UniProtKB-UniRule"/>
</dbReference>
<dbReference type="GO" id="GO:0034599">
    <property type="term" value="P:cellular response to oxidative stress"/>
    <property type="evidence" value="ECO:0007669"/>
    <property type="project" value="TreeGrafter"/>
</dbReference>
<reference evidence="6 7" key="1">
    <citation type="submission" date="2017-07" db="EMBL/GenBank/DDBJ databases">
        <title>Complete genome sequence of Spiroplasma corruscae EC-1 (DSM 19793).</title>
        <authorList>
            <person name="Tsai Y.-M."/>
            <person name="Lo W.-S."/>
            <person name="Kuo C.-H."/>
        </authorList>
    </citation>
    <scope>NUCLEOTIDE SEQUENCE [LARGE SCALE GENOMIC DNA]</scope>
    <source>
        <strain evidence="6 7">EC-1</strain>
    </source>
</reference>
<dbReference type="GO" id="GO:0005737">
    <property type="term" value="C:cytoplasm"/>
    <property type="evidence" value="ECO:0007669"/>
    <property type="project" value="TreeGrafter"/>
</dbReference>
<evidence type="ECO:0000259" key="5">
    <source>
        <dbReference type="Pfam" id="PF01625"/>
    </source>
</evidence>
<comment type="catalytic activity">
    <reaction evidence="2 4">
        <text>L-methionyl-[protein] + [thioredoxin]-disulfide + H2O = L-methionyl-(S)-S-oxide-[protein] + [thioredoxin]-dithiol</text>
        <dbReference type="Rhea" id="RHEA:14217"/>
        <dbReference type="Rhea" id="RHEA-COMP:10698"/>
        <dbReference type="Rhea" id="RHEA-COMP:10700"/>
        <dbReference type="Rhea" id="RHEA-COMP:12313"/>
        <dbReference type="Rhea" id="RHEA-COMP:12315"/>
        <dbReference type="ChEBI" id="CHEBI:15377"/>
        <dbReference type="ChEBI" id="CHEBI:16044"/>
        <dbReference type="ChEBI" id="CHEBI:29950"/>
        <dbReference type="ChEBI" id="CHEBI:44120"/>
        <dbReference type="ChEBI" id="CHEBI:50058"/>
        <dbReference type="EC" id="1.8.4.11"/>
    </reaction>
</comment>
<dbReference type="PANTHER" id="PTHR42799">
    <property type="entry name" value="MITOCHONDRIAL PEPTIDE METHIONINE SULFOXIDE REDUCTASE"/>
    <property type="match status" value="1"/>
</dbReference>
<dbReference type="GO" id="GO:0033744">
    <property type="term" value="F:L-methionine:thioredoxin-disulfide S-oxidoreductase activity"/>
    <property type="evidence" value="ECO:0007669"/>
    <property type="project" value="RHEA"/>
</dbReference>
<organism evidence="6 7">
    <name type="scientific">Spiroplasma corruscae</name>
    <dbReference type="NCBI Taxonomy" id="216934"/>
    <lineage>
        <taxon>Bacteria</taxon>
        <taxon>Bacillati</taxon>
        <taxon>Mycoplasmatota</taxon>
        <taxon>Mollicutes</taxon>
        <taxon>Entomoplasmatales</taxon>
        <taxon>Spiroplasmataceae</taxon>
        <taxon>Spiroplasma</taxon>
    </lineage>
</organism>
<gene>
    <name evidence="4 6" type="primary">msrA</name>
    <name evidence="6" type="ORF">SCORR_v1c01840</name>
</gene>
<evidence type="ECO:0000256" key="2">
    <source>
        <dbReference type="ARBA" id="ARBA00047806"/>
    </source>
</evidence>
<feature type="domain" description="Peptide methionine sulphoxide reductase MsrA" evidence="5">
    <location>
        <begin position="3"/>
        <end position="156"/>
    </location>
</feature>
<dbReference type="InterPro" id="IPR050162">
    <property type="entry name" value="MsrA_MetSO_reductase"/>
</dbReference>
<dbReference type="RefSeq" id="WP_094048262.1">
    <property type="nucleotide sequence ID" value="NZ_CP022535.1"/>
</dbReference>
<evidence type="ECO:0000313" key="6">
    <source>
        <dbReference type="EMBL" id="ASP27959.1"/>
    </source>
</evidence>
<evidence type="ECO:0000256" key="3">
    <source>
        <dbReference type="ARBA" id="ARBA00048782"/>
    </source>
</evidence>